<dbReference type="SMART" id="SM00490">
    <property type="entry name" value="HELICc"/>
    <property type="match status" value="1"/>
</dbReference>
<evidence type="ECO:0000256" key="3">
    <source>
        <dbReference type="ARBA" id="ARBA00022801"/>
    </source>
</evidence>
<dbReference type="Pfam" id="PF00270">
    <property type="entry name" value="DEAD"/>
    <property type="match status" value="1"/>
</dbReference>
<evidence type="ECO:0000256" key="1">
    <source>
        <dbReference type="ARBA" id="ARBA00008792"/>
    </source>
</evidence>
<dbReference type="GeneID" id="113522224"/>
<dbReference type="CDD" id="cd17982">
    <property type="entry name" value="DEXHc_DHX37"/>
    <property type="match status" value="1"/>
</dbReference>
<dbReference type="SUPFAM" id="SSF52540">
    <property type="entry name" value="P-loop containing nucleoside triphosphate hydrolases"/>
    <property type="match status" value="1"/>
</dbReference>
<protein>
    <submittedName>
        <fullName evidence="11">Probable ATP-dependent RNA helicase kurz</fullName>
    </submittedName>
</protein>
<keyword evidence="3" id="KW-0378">Hydrolase</keyword>
<feature type="domain" description="Helicase ATP-binding" evidence="8">
    <location>
        <begin position="295"/>
        <end position="461"/>
    </location>
</feature>
<evidence type="ECO:0000313" key="11">
    <source>
        <dbReference type="RefSeq" id="XP_052751960.1"/>
    </source>
</evidence>
<evidence type="ECO:0000256" key="2">
    <source>
        <dbReference type="ARBA" id="ARBA00022741"/>
    </source>
</evidence>
<evidence type="ECO:0000256" key="5">
    <source>
        <dbReference type="ARBA" id="ARBA00022840"/>
    </source>
</evidence>
<dbReference type="PANTHER" id="PTHR18934:SF99">
    <property type="entry name" value="ATP-DEPENDENT RNA HELICASE DHX37-RELATED"/>
    <property type="match status" value="1"/>
</dbReference>
<organism evidence="10 11">
    <name type="scientific">Galleria mellonella</name>
    <name type="common">Greater wax moth</name>
    <dbReference type="NCBI Taxonomy" id="7137"/>
    <lineage>
        <taxon>Eukaryota</taxon>
        <taxon>Metazoa</taxon>
        <taxon>Ecdysozoa</taxon>
        <taxon>Arthropoda</taxon>
        <taxon>Hexapoda</taxon>
        <taxon>Insecta</taxon>
        <taxon>Pterygota</taxon>
        <taxon>Neoptera</taxon>
        <taxon>Endopterygota</taxon>
        <taxon>Lepidoptera</taxon>
        <taxon>Glossata</taxon>
        <taxon>Ditrysia</taxon>
        <taxon>Pyraloidea</taxon>
        <taxon>Pyralidae</taxon>
        <taxon>Galleriinae</taxon>
        <taxon>Galleria</taxon>
    </lineage>
</organism>
<keyword evidence="4 11" id="KW-0347">Helicase</keyword>
<dbReference type="PROSITE" id="PS51194">
    <property type="entry name" value="HELICASE_CTER"/>
    <property type="match status" value="1"/>
</dbReference>
<evidence type="ECO:0000259" key="9">
    <source>
        <dbReference type="PROSITE" id="PS51194"/>
    </source>
</evidence>
<dbReference type="GO" id="GO:0004386">
    <property type="term" value="F:helicase activity"/>
    <property type="evidence" value="ECO:0007669"/>
    <property type="project" value="UniProtKB-KW"/>
</dbReference>
<evidence type="ECO:0000256" key="7">
    <source>
        <dbReference type="SAM" id="MobiDB-lite"/>
    </source>
</evidence>
<comment type="similarity">
    <text evidence="1">Belongs to the DEAD box helicase family. DEAH subfamily.</text>
</comment>
<proteinExistence type="inferred from homology"/>
<dbReference type="PROSITE" id="PS51192">
    <property type="entry name" value="HELICASE_ATP_BIND_1"/>
    <property type="match status" value="1"/>
</dbReference>
<name>A0ABM3ML47_GALME</name>
<dbReference type="CDD" id="cd18791">
    <property type="entry name" value="SF2_C_RHA"/>
    <property type="match status" value="1"/>
</dbReference>
<dbReference type="InterPro" id="IPR027417">
    <property type="entry name" value="P-loop_NTPase"/>
</dbReference>
<dbReference type="Pfam" id="PF07717">
    <property type="entry name" value="OB_NTP_bind"/>
    <property type="match status" value="1"/>
</dbReference>
<keyword evidence="2" id="KW-0547">Nucleotide-binding</keyword>
<evidence type="ECO:0000256" key="4">
    <source>
        <dbReference type="ARBA" id="ARBA00022806"/>
    </source>
</evidence>
<dbReference type="Gene3D" id="3.40.50.300">
    <property type="entry name" value="P-loop containing nucleotide triphosphate hydrolases"/>
    <property type="match status" value="2"/>
</dbReference>
<feature type="compositionally biased region" description="Basic residues" evidence="7">
    <location>
        <begin position="568"/>
        <end position="583"/>
    </location>
</feature>
<dbReference type="Pfam" id="PF23362">
    <property type="entry name" value="DHX37_C"/>
    <property type="match status" value="1"/>
</dbReference>
<dbReference type="SMART" id="SM00847">
    <property type="entry name" value="HA2"/>
    <property type="match status" value="1"/>
</dbReference>
<feature type="region of interest" description="Disordered" evidence="7">
    <location>
        <begin position="546"/>
        <end position="626"/>
    </location>
</feature>
<feature type="coiled-coil region" evidence="6">
    <location>
        <begin position="67"/>
        <end position="94"/>
    </location>
</feature>
<feature type="compositionally biased region" description="Acidic residues" evidence="7">
    <location>
        <begin position="547"/>
        <end position="564"/>
    </location>
</feature>
<gene>
    <name evidence="11" type="primary">LOC113522224</name>
</gene>
<dbReference type="PANTHER" id="PTHR18934">
    <property type="entry name" value="ATP-DEPENDENT RNA HELICASE"/>
    <property type="match status" value="1"/>
</dbReference>
<dbReference type="InterPro" id="IPR014001">
    <property type="entry name" value="Helicase_ATP-bd"/>
</dbReference>
<dbReference type="Proteomes" id="UP001652740">
    <property type="component" value="Unplaced"/>
</dbReference>
<keyword evidence="6" id="KW-0175">Coiled coil</keyword>
<dbReference type="InterPro" id="IPR007502">
    <property type="entry name" value="Helicase-assoc_dom"/>
</dbReference>
<evidence type="ECO:0000256" key="6">
    <source>
        <dbReference type="SAM" id="Coils"/>
    </source>
</evidence>
<dbReference type="InterPro" id="IPR001650">
    <property type="entry name" value="Helicase_C-like"/>
</dbReference>
<accession>A0ABM3ML47</accession>
<dbReference type="RefSeq" id="XP_052751960.1">
    <property type="nucleotide sequence ID" value="XM_052896000.1"/>
</dbReference>
<dbReference type="InterPro" id="IPR011709">
    <property type="entry name" value="DEAD-box_helicase_OB_fold"/>
</dbReference>
<dbReference type="InterPro" id="IPR002464">
    <property type="entry name" value="DNA/RNA_helicase_DEAH_CS"/>
</dbReference>
<dbReference type="PROSITE" id="PS00690">
    <property type="entry name" value="DEAH_ATP_HELICASE"/>
    <property type="match status" value="1"/>
</dbReference>
<evidence type="ECO:0000259" key="8">
    <source>
        <dbReference type="PROSITE" id="PS51192"/>
    </source>
</evidence>
<dbReference type="Gene3D" id="1.20.120.1080">
    <property type="match status" value="1"/>
</dbReference>
<feature type="compositionally biased region" description="Acidic residues" evidence="7">
    <location>
        <begin position="182"/>
        <end position="191"/>
    </location>
</feature>
<keyword evidence="5" id="KW-0067">ATP-binding</keyword>
<keyword evidence="10" id="KW-1185">Reference proteome</keyword>
<evidence type="ECO:0000313" key="10">
    <source>
        <dbReference type="Proteomes" id="UP001652740"/>
    </source>
</evidence>
<feature type="domain" description="Helicase C-terminal" evidence="9">
    <location>
        <begin position="588"/>
        <end position="764"/>
    </location>
</feature>
<dbReference type="Pfam" id="PF21010">
    <property type="entry name" value="HA2_C"/>
    <property type="match status" value="1"/>
</dbReference>
<dbReference type="SMART" id="SM00487">
    <property type="entry name" value="DEXDc"/>
    <property type="match status" value="1"/>
</dbReference>
<dbReference type="Pfam" id="PF00271">
    <property type="entry name" value="Helicase_C"/>
    <property type="match status" value="1"/>
</dbReference>
<reference evidence="11" key="1">
    <citation type="submission" date="2025-08" db="UniProtKB">
        <authorList>
            <consortium name="RefSeq"/>
        </authorList>
    </citation>
    <scope>IDENTIFICATION</scope>
    <source>
        <tissue evidence="11">Whole larvae</tissue>
    </source>
</reference>
<feature type="region of interest" description="Disordered" evidence="7">
    <location>
        <begin position="162"/>
        <end position="191"/>
    </location>
</feature>
<dbReference type="InterPro" id="IPR011545">
    <property type="entry name" value="DEAD/DEAH_box_helicase_dom"/>
</dbReference>
<feature type="compositionally biased region" description="Acidic residues" evidence="7">
    <location>
        <begin position="590"/>
        <end position="610"/>
    </location>
</feature>
<sequence>MGKSRHNAKARKVVKTNIDNTETNEIKIDFANNEYGTSDASNLLVLPSKKRQTKIVQEKKEKTKFLSKAQRKQLEKIVDKKKKKENRAALLESLSQVQASPDEVKQMTAISAVQTIGLRQLSKLQLEAPVEKTEIAVNKKFSSIAGAKKRLRLLKMDNAGKTKKSKYDPNVVGLEQSSSEEISSESDDDEPVVLQNRNEEIVLVKNDIVNDENKVQNVVKDIRKDITTTKDNIKGKEKSISKKVKKHELNTIENKEKEKKPLLEHKTVHIEVKRDPKVQVARLKLPILGEEQRIMELVNENEFLIVAGETGSGKTTQLPQFLYEAGYAEHKMIAVTEPRRVATVAMAARVGHELALSSKEVSYLMRFEGNVTKDTKIKFMTDGVLLKEIQSDFLLSKYSVVIIDEAHERSVYTDILLGLLSRIVPLRRKRGNPLRLIIMSATLRIEDFTENTRLFKEPPPVIKIDSRQYPVTIHFNKHTYSDYLKEAFRKTVKIHTRLPEGGILIFVTGQQEVKYLVRKLKASFPYRKDVDYSKLITKTKPINEADAALDSEPDDIDSDDDEVEKEMKRAKKARRKAKQKIKTLPKINLDDYDMPDDDGQADLVDNDDESEGHLSDSDAEEDTLTPTIKSCRQPLWVLPLYSMLSSSKQAKVFAPPPVGARLCVVSTDVAETSLTIPAIKYVVDSGKKKMRVYDHVTGASAWRIVWTSQASAGQRAGRAGRVGAGHAYRLYSSAVFQHDCPPHHPPDLCRRPVDDLVLAMKCMGIDKVVNFPFPTAPDRMQLRLAEKRLETLGILEKPEVKKKKVDDDDMLKVTPLGKAVSAFPLLPRYGKMLALSHQQNLLSYTIALVSALTVPEVMSGKPDSWPATGHTLLLGDPGVLLRAVGAAEYAYVKGEEELFCAKYGIREKAIKEIRKLRKQLTSEINLSVAGVDVTIDPEMKPPNDNQARLLRQLVLSGLGDQVGRKIGLDEVKEGEDKRKFKYAYHCGELEEPVHLHSESILRKTIPEWVVYQELYETGAEERRKMVMRNVTAIEPEWLPVYVPQLCNLGEPLSDPEPRYDEKSGRVKCHFKGTFGKSGWELPTVEIDYPEKIERYRWFARFLLEGVVFPKLRKYTASLLSPPSTMVKSWAKLQPRTEILLKALIMKRVGTRDALQEIWKEQSNYLLNEYLKWLPESAHNEATLYWPPL</sequence>
<dbReference type="InterPro" id="IPR056371">
    <property type="entry name" value="DHX37-like_C"/>
</dbReference>